<comment type="caution">
    <text evidence="1">The sequence shown here is derived from an EMBL/GenBank/DDBJ whole genome shotgun (WGS) entry which is preliminary data.</text>
</comment>
<dbReference type="Proteomes" id="UP001208570">
    <property type="component" value="Unassembled WGS sequence"/>
</dbReference>
<dbReference type="EMBL" id="JAODUP010000059">
    <property type="protein sequence ID" value="KAK2164742.1"/>
    <property type="molecule type" value="Genomic_DNA"/>
</dbReference>
<evidence type="ECO:0000313" key="1">
    <source>
        <dbReference type="EMBL" id="KAK2164742.1"/>
    </source>
</evidence>
<reference evidence="1" key="1">
    <citation type="journal article" date="2023" name="Mol. Biol. Evol.">
        <title>Third-Generation Sequencing Reveals the Adaptive Role of the Epigenome in Three Deep-Sea Polychaetes.</title>
        <authorList>
            <person name="Perez M."/>
            <person name="Aroh O."/>
            <person name="Sun Y."/>
            <person name="Lan Y."/>
            <person name="Juniper S.K."/>
            <person name="Young C.R."/>
            <person name="Angers B."/>
            <person name="Qian P.Y."/>
        </authorList>
    </citation>
    <scope>NUCLEOTIDE SEQUENCE</scope>
    <source>
        <strain evidence="1">P08H-3</strain>
    </source>
</reference>
<dbReference type="AlphaFoldDB" id="A0AAD9K4M0"/>
<protein>
    <submittedName>
        <fullName evidence="1">Uncharacterized protein</fullName>
    </submittedName>
</protein>
<accession>A0AAD9K4M0</accession>
<evidence type="ECO:0000313" key="2">
    <source>
        <dbReference type="Proteomes" id="UP001208570"/>
    </source>
</evidence>
<sequence length="68" mass="7890">MNMKFKIKVKDSTFVPGGLHQNLYQVLDSQSMKDLDQDTTVNLVHILVCRGILFSPLLEFKKTYFIQN</sequence>
<keyword evidence="2" id="KW-1185">Reference proteome</keyword>
<proteinExistence type="predicted"/>
<gene>
    <name evidence="1" type="ORF">LSH36_59g01002</name>
</gene>
<name>A0AAD9K4M0_9ANNE</name>
<organism evidence="1 2">
    <name type="scientific">Paralvinella palmiformis</name>
    <dbReference type="NCBI Taxonomy" id="53620"/>
    <lineage>
        <taxon>Eukaryota</taxon>
        <taxon>Metazoa</taxon>
        <taxon>Spiralia</taxon>
        <taxon>Lophotrochozoa</taxon>
        <taxon>Annelida</taxon>
        <taxon>Polychaeta</taxon>
        <taxon>Sedentaria</taxon>
        <taxon>Canalipalpata</taxon>
        <taxon>Terebellida</taxon>
        <taxon>Terebelliformia</taxon>
        <taxon>Alvinellidae</taxon>
        <taxon>Paralvinella</taxon>
    </lineage>
</organism>